<dbReference type="Pfam" id="PF13193">
    <property type="entry name" value="AMP-binding_C"/>
    <property type="match status" value="1"/>
</dbReference>
<dbReference type="GO" id="GO:0016874">
    <property type="term" value="F:ligase activity"/>
    <property type="evidence" value="ECO:0007669"/>
    <property type="project" value="UniProtKB-KW"/>
</dbReference>
<comment type="similarity">
    <text evidence="1">Belongs to the ATP-dependent AMP-binding enzyme family.</text>
</comment>
<evidence type="ECO:0000313" key="7">
    <source>
        <dbReference type="EMBL" id="MDT0348821.1"/>
    </source>
</evidence>
<feature type="domain" description="AMP-dependent synthetase/ligase" evidence="5">
    <location>
        <begin position="29"/>
        <end position="397"/>
    </location>
</feature>
<evidence type="ECO:0000259" key="5">
    <source>
        <dbReference type="Pfam" id="PF00501"/>
    </source>
</evidence>
<reference evidence="8" key="1">
    <citation type="submission" date="2023-07" db="EMBL/GenBank/DDBJ databases">
        <title>30 novel species of actinomycetes from the DSMZ collection.</title>
        <authorList>
            <person name="Nouioui I."/>
        </authorList>
    </citation>
    <scope>NUCLEOTIDE SEQUENCE [LARGE SCALE GENOMIC DNA]</scope>
    <source>
        <strain evidence="8">DSM 45834</strain>
    </source>
</reference>
<evidence type="ECO:0000313" key="8">
    <source>
        <dbReference type="Proteomes" id="UP001183202"/>
    </source>
</evidence>
<dbReference type="InterPro" id="IPR045851">
    <property type="entry name" value="AMP-bd_C_sf"/>
</dbReference>
<keyword evidence="4" id="KW-0443">Lipid metabolism</keyword>
<dbReference type="NCBIfam" id="NF004837">
    <property type="entry name" value="PRK06187.1"/>
    <property type="match status" value="1"/>
</dbReference>
<dbReference type="PANTHER" id="PTHR43859:SF4">
    <property type="entry name" value="BUTANOATE--COA LIGASE AAE1-RELATED"/>
    <property type="match status" value="1"/>
</dbReference>
<dbReference type="InterPro" id="IPR025110">
    <property type="entry name" value="AMP-bd_C"/>
</dbReference>
<dbReference type="EMBL" id="JAVREJ010000002">
    <property type="protein sequence ID" value="MDT0348821.1"/>
    <property type="molecule type" value="Genomic_DNA"/>
</dbReference>
<evidence type="ECO:0000256" key="4">
    <source>
        <dbReference type="ARBA" id="ARBA00023098"/>
    </source>
</evidence>
<gene>
    <name evidence="7" type="ORF">RM445_04710</name>
</gene>
<evidence type="ECO:0000256" key="3">
    <source>
        <dbReference type="ARBA" id="ARBA00022832"/>
    </source>
</evidence>
<organism evidence="7 8">
    <name type="scientific">Pseudonocardia charpentierae</name>
    <dbReference type="NCBI Taxonomy" id="3075545"/>
    <lineage>
        <taxon>Bacteria</taxon>
        <taxon>Bacillati</taxon>
        <taxon>Actinomycetota</taxon>
        <taxon>Actinomycetes</taxon>
        <taxon>Pseudonocardiales</taxon>
        <taxon>Pseudonocardiaceae</taxon>
        <taxon>Pseudonocardia</taxon>
    </lineage>
</organism>
<dbReference type="PANTHER" id="PTHR43859">
    <property type="entry name" value="ACYL-ACTIVATING ENZYME"/>
    <property type="match status" value="1"/>
</dbReference>
<sequence length="551" mass="59862">MRGLMQDRPLALPHVFHRAEQLFGHKPIVTATVTGEVATTVAEWAVRVRRLATALDTLGVPADGRVATFCWNTAPHLELYMAAPCTGRVLHTLNIRLFPEQLVYIANHAEDDVVFVDRSLLPVFLPLRSQMRTVRHVVVIDDGADHPLPDDAIDYDELLASSDPFEGRFEVDDENQAAAMCYSSGTTGNPKGVVYSHRSTLLHSLITLTVDGLGLSERDVVMPVVPMFHANAWGLPYAALLAGSSTVFPGPNMTPKGVLSLLERHRVTVTAGVPTIWLGALPLLGGYDLSGLTRILCGGSAVPRSLSEAYRTTLGVPILHAWGMTETSPVATVASPRTQDDALDDDARADARVRQGQPTPLVELRVVEPSSGEVLPWDDKSSGEIQAAGPWVAAAYYRDESGAGPSGSSQFTEDGWLRTGDVATVDRYGSVRIVDRTKDLVKSGGEWISSVELENALMAHPKVVEAAVIGVPHERWVERPLACVVVEPGESLTPEEVRAHLEPLVPRWWLPDAVEFIDEVPKTSVGKFSKRTLRDKFAGYELPEVDPAGRA</sequence>
<keyword evidence="3" id="KW-0276">Fatty acid metabolism</keyword>
<comment type="caution">
    <text evidence="7">The sequence shown here is derived from an EMBL/GenBank/DDBJ whole genome shotgun (WGS) entry which is preliminary data.</text>
</comment>
<feature type="domain" description="AMP-binding enzyme C-terminal" evidence="6">
    <location>
        <begin position="452"/>
        <end position="527"/>
    </location>
</feature>
<protein>
    <submittedName>
        <fullName evidence="7">Long-chain fatty acid--CoA ligase</fullName>
    </submittedName>
</protein>
<evidence type="ECO:0000256" key="2">
    <source>
        <dbReference type="ARBA" id="ARBA00022598"/>
    </source>
</evidence>
<keyword evidence="8" id="KW-1185">Reference proteome</keyword>
<dbReference type="Proteomes" id="UP001183202">
    <property type="component" value="Unassembled WGS sequence"/>
</dbReference>
<keyword evidence="2 7" id="KW-0436">Ligase</keyword>
<evidence type="ECO:0000256" key="1">
    <source>
        <dbReference type="ARBA" id="ARBA00006432"/>
    </source>
</evidence>
<dbReference type="RefSeq" id="WP_311554752.1">
    <property type="nucleotide sequence ID" value="NZ_JAVREJ010000002.1"/>
</dbReference>
<dbReference type="Gene3D" id="3.40.50.12780">
    <property type="entry name" value="N-terminal domain of ligase-like"/>
    <property type="match status" value="1"/>
</dbReference>
<name>A0ABU2N4H4_9PSEU</name>
<accession>A0ABU2N4H4</accession>
<dbReference type="CDD" id="cd12119">
    <property type="entry name" value="ttLC_FACS_AlkK_like"/>
    <property type="match status" value="1"/>
</dbReference>
<evidence type="ECO:0000259" key="6">
    <source>
        <dbReference type="Pfam" id="PF13193"/>
    </source>
</evidence>
<dbReference type="InterPro" id="IPR042099">
    <property type="entry name" value="ANL_N_sf"/>
</dbReference>
<proteinExistence type="inferred from homology"/>
<dbReference type="Pfam" id="PF00501">
    <property type="entry name" value="AMP-binding"/>
    <property type="match status" value="1"/>
</dbReference>
<dbReference type="PROSITE" id="PS00455">
    <property type="entry name" value="AMP_BINDING"/>
    <property type="match status" value="1"/>
</dbReference>
<dbReference type="InterPro" id="IPR000873">
    <property type="entry name" value="AMP-dep_synth/lig_dom"/>
</dbReference>
<dbReference type="Gene3D" id="3.30.300.30">
    <property type="match status" value="1"/>
</dbReference>
<dbReference type="InterPro" id="IPR020845">
    <property type="entry name" value="AMP-binding_CS"/>
</dbReference>
<dbReference type="SUPFAM" id="SSF56801">
    <property type="entry name" value="Acetyl-CoA synthetase-like"/>
    <property type="match status" value="1"/>
</dbReference>